<reference evidence="5 6" key="1">
    <citation type="journal article" date="2019" name="Int. J. Syst. Evol. Microbiol.">
        <title>The Global Catalogue of Microorganisms (GCM) 10K type strain sequencing project: providing services to taxonomists for standard genome sequencing and annotation.</title>
        <authorList>
            <consortium name="The Broad Institute Genomics Platform"/>
            <consortium name="The Broad Institute Genome Sequencing Center for Infectious Disease"/>
            <person name="Wu L."/>
            <person name="Ma J."/>
        </authorList>
    </citation>
    <scope>NUCLEOTIDE SEQUENCE [LARGE SCALE GENOMIC DNA]</scope>
    <source>
        <strain evidence="5 6">RDMS1</strain>
    </source>
</reference>
<comment type="subcellular location">
    <subcellularLocation>
        <location evidence="1">Secreted</location>
    </subcellularLocation>
</comment>
<dbReference type="AlphaFoldDB" id="A0ABD5YPH5"/>
<dbReference type="InterPro" id="IPR002509">
    <property type="entry name" value="NODB_dom"/>
</dbReference>
<dbReference type="Proteomes" id="UP001596417">
    <property type="component" value="Unassembled WGS sequence"/>
</dbReference>
<organism evidence="5 6">
    <name type="scientific">Halocatena marina</name>
    <dbReference type="NCBI Taxonomy" id="2934937"/>
    <lineage>
        <taxon>Archaea</taxon>
        <taxon>Methanobacteriati</taxon>
        <taxon>Methanobacteriota</taxon>
        <taxon>Stenosarchaea group</taxon>
        <taxon>Halobacteria</taxon>
        <taxon>Halobacteriales</taxon>
        <taxon>Natronomonadaceae</taxon>
        <taxon>Halocatena</taxon>
    </lineage>
</organism>
<feature type="region of interest" description="Disordered" evidence="3">
    <location>
        <begin position="41"/>
        <end position="93"/>
    </location>
</feature>
<dbReference type="Gene3D" id="3.20.20.370">
    <property type="entry name" value="Glycoside hydrolase/deacetylase"/>
    <property type="match status" value="1"/>
</dbReference>
<evidence type="ECO:0000313" key="5">
    <source>
        <dbReference type="EMBL" id="MFC7191151.1"/>
    </source>
</evidence>
<dbReference type="InterPro" id="IPR051398">
    <property type="entry name" value="Polysacch_Deacetylase"/>
</dbReference>
<comment type="caution">
    <text evidence="5">The sequence shown here is derived from an EMBL/GenBank/DDBJ whole genome shotgun (WGS) entry which is preliminary data.</text>
</comment>
<name>A0ABD5YPH5_9EURY</name>
<feature type="compositionally biased region" description="Basic and acidic residues" evidence="3">
    <location>
        <begin position="73"/>
        <end position="85"/>
    </location>
</feature>
<sequence>MRTGAFGSDVYMQPPSTRRKFIATLGAAGTMSLAGCSSIMGGDSSSPGTSTATNGTGTSAGSQTKSSGTENNKNTDKKSNEDKKAPGTSVDDFEGDVGSRWGISFGRFKVAKQDSFQGKQSLALEPKKNAKQPVAKIFKSFYPKALDLSKHDLSLAVKVNKPKDIKISAEVIAPAKSSMLTATRYIPLELDGWVRFDLGYTGVKGQPAMDSVSQVNIQIGPLTDQNDFQVLIDDLRKIPKPKKGKVMFQFDDAHISAYNKAYPILKENGWPGAVGIIPDAINSEDRMTDQMMKEMGKASWDMMGHAGQLLPNLKEQEQRRVLQNVKRYLDVKGFKKGARHFVAPNSRVNSTTLSLIDELYETGYLFGACPNNAQHPSNPSFISRVQGPSVRGARRAVDVAEKTNQLVVISYHIIGDGGTPEKQFKEVVDHVKKKDVDVITPSQLIDSKNW</sequence>
<keyword evidence="2" id="KW-0732">Signal</keyword>
<dbReference type="InterPro" id="IPR011330">
    <property type="entry name" value="Glyco_hydro/deAcase_b/a-brl"/>
</dbReference>
<dbReference type="GO" id="GO:0005576">
    <property type="term" value="C:extracellular region"/>
    <property type="evidence" value="ECO:0007669"/>
    <property type="project" value="UniProtKB-SubCell"/>
</dbReference>
<feature type="compositionally biased region" description="Low complexity" evidence="3">
    <location>
        <begin position="44"/>
        <end position="64"/>
    </location>
</feature>
<dbReference type="Pfam" id="PF01522">
    <property type="entry name" value="Polysacc_deac_1"/>
    <property type="match status" value="1"/>
</dbReference>
<protein>
    <submittedName>
        <fullName evidence="5">Polysaccharide deacetylase family protein</fullName>
    </submittedName>
</protein>
<dbReference type="EMBL" id="JBHTAX010000001">
    <property type="protein sequence ID" value="MFC7191151.1"/>
    <property type="molecule type" value="Genomic_DNA"/>
</dbReference>
<dbReference type="CDD" id="cd10970">
    <property type="entry name" value="CE4_DAC_u1_6s"/>
    <property type="match status" value="1"/>
</dbReference>
<feature type="domain" description="NodB homology" evidence="4">
    <location>
        <begin position="241"/>
        <end position="358"/>
    </location>
</feature>
<keyword evidence="6" id="KW-1185">Reference proteome</keyword>
<evidence type="ECO:0000256" key="2">
    <source>
        <dbReference type="ARBA" id="ARBA00022729"/>
    </source>
</evidence>
<accession>A0ABD5YPH5</accession>
<gene>
    <name evidence="5" type="ORF">ACFQL7_15905</name>
</gene>
<evidence type="ECO:0000313" key="6">
    <source>
        <dbReference type="Proteomes" id="UP001596417"/>
    </source>
</evidence>
<evidence type="ECO:0000259" key="4">
    <source>
        <dbReference type="Pfam" id="PF01522"/>
    </source>
</evidence>
<proteinExistence type="predicted"/>
<evidence type="ECO:0000256" key="1">
    <source>
        <dbReference type="ARBA" id="ARBA00004613"/>
    </source>
</evidence>
<dbReference type="PANTHER" id="PTHR34216">
    <property type="match status" value="1"/>
</dbReference>
<dbReference type="PANTHER" id="PTHR34216:SF3">
    <property type="entry name" value="POLY-BETA-1,6-N-ACETYL-D-GLUCOSAMINE N-DEACETYLASE"/>
    <property type="match status" value="1"/>
</dbReference>
<dbReference type="SUPFAM" id="SSF88713">
    <property type="entry name" value="Glycoside hydrolase/deacetylase"/>
    <property type="match status" value="1"/>
</dbReference>
<evidence type="ECO:0000256" key="3">
    <source>
        <dbReference type="SAM" id="MobiDB-lite"/>
    </source>
</evidence>